<feature type="compositionally biased region" description="Basic and acidic residues" evidence="1">
    <location>
        <begin position="463"/>
        <end position="473"/>
    </location>
</feature>
<dbReference type="OMA" id="IDDCCVT"/>
<name>A0A2G3AEK1_CAPAN</name>
<dbReference type="Pfam" id="PF05904">
    <property type="entry name" value="DUF863"/>
    <property type="match status" value="1"/>
</dbReference>
<evidence type="ECO:0000313" key="3">
    <source>
        <dbReference type="Proteomes" id="UP000222542"/>
    </source>
</evidence>
<dbReference type="Proteomes" id="UP000222542">
    <property type="component" value="Unassembled WGS sequence"/>
</dbReference>
<organism evidence="2 3">
    <name type="scientific">Capsicum annuum</name>
    <name type="common">Capsicum pepper</name>
    <dbReference type="NCBI Taxonomy" id="4072"/>
    <lineage>
        <taxon>Eukaryota</taxon>
        <taxon>Viridiplantae</taxon>
        <taxon>Streptophyta</taxon>
        <taxon>Embryophyta</taxon>
        <taxon>Tracheophyta</taxon>
        <taxon>Spermatophyta</taxon>
        <taxon>Magnoliopsida</taxon>
        <taxon>eudicotyledons</taxon>
        <taxon>Gunneridae</taxon>
        <taxon>Pentapetalae</taxon>
        <taxon>asterids</taxon>
        <taxon>lamiids</taxon>
        <taxon>Solanales</taxon>
        <taxon>Solanaceae</taxon>
        <taxon>Solanoideae</taxon>
        <taxon>Capsiceae</taxon>
        <taxon>Capsicum</taxon>
    </lineage>
</organism>
<dbReference type="PANTHER" id="PTHR33167">
    <property type="entry name" value="TRANSCRIPTION FACTOR, PUTATIVE (DUF863)-RELATED"/>
    <property type="match status" value="1"/>
</dbReference>
<gene>
    <name evidence="2" type="ORF">T459_00549</name>
</gene>
<reference evidence="2 3" key="2">
    <citation type="journal article" date="2017" name="Genome Biol.">
        <title>New reference genome sequences of hot pepper reveal the massive evolution of plant disease-resistance genes by retroduplication.</title>
        <authorList>
            <person name="Kim S."/>
            <person name="Park J."/>
            <person name="Yeom S.I."/>
            <person name="Kim Y.M."/>
            <person name="Seo E."/>
            <person name="Kim K.T."/>
            <person name="Kim M.S."/>
            <person name="Lee J.M."/>
            <person name="Cheong K."/>
            <person name="Shin H.S."/>
            <person name="Kim S.B."/>
            <person name="Han K."/>
            <person name="Lee J."/>
            <person name="Park M."/>
            <person name="Lee H.A."/>
            <person name="Lee H.Y."/>
            <person name="Lee Y."/>
            <person name="Oh S."/>
            <person name="Lee J.H."/>
            <person name="Choi E."/>
            <person name="Choi E."/>
            <person name="Lee S.E."/>
            <person name="Jeon J."/>
            <person name="Kim H."/>
            <person name="Choi G."/>
            <person name="Song H."/>
            <person name="Lee J."/>
            <person name="Lee S.C."/>
            <person name="Kwon J.K."/>
            <person name="Lee H.Y."/>
            <person name="Koo N."/>
            <person name="Hong Y."/>
            <person name="Kim R.W."/>
            <person name="Kang W.H."/>
            <person name="Huh J.H."/>
            <person name="Kang B.C."/>
            <person name="Yang T.J."/>
            <person name="Lee Y.H."/>
            <person name="Bennetzen J.L."/>
            <person name="Choi D."/>
        </authorList>
    </citation>
    <scope>NUCLEOTIDE SEQUENCE [LARGE SCALE GENOMIC DNA]</scope>
    <source>
        <strain evidence="3">cv. CM334</strain>
    </source>
</reference>
<dbReference type="PANTHER" id="PTHR33167:SF29">
    <property type="entry name" value="T28K15.14 PROTEIN"/>
    <property type="match status" value="1"/>
</dbReference>
<keyword evidence="3" id="KW-1185">Reference proteome</keyword>
<evidence type="ECO:0000313" key="2">
    <source>
        <dbReference type="EMBL" id="PHT92667.1"/>
    </source>
</evidence>
<sequence length="694" mass="78589">MWVSGDYDLSLSLKYEEPVKDALEVTMLGQDHTFKKQVFELHRLYFTQKNMMKDLSWKELDGAYFSRRGGGRQGNPVTFGNFIRPSMSVDQKRISSTPKVFNWLQEQQVTSPGFQQRLSNPQICPTHYLDHIGRANLNKRCGFCNTYENIIEQNHYYHGNMAHHHPEEINLSLSIGRNNLKTFNHIIDLEESDETPTDTKTGGQTRTWTNFIDLEVPNETVSNAELNPKSPLGSARVSYSGYKRDNQCTQSFTNIIKDNWFDGTPRNYFVSDGSRSCLEQNPLAEGAEQCEQPLLSGDTSGKGKALFSDERAFLDLNKSIFDDSFHSDDPNLACSSSRASLRESHGLAGEPPGKTFLTASNRREQDDGCPNETSAFLPQGFFDSVTDKNHSYKRMENVGVEKFSINLNQPLSDSSENPSSLIIEYEEADLTIKYLDSDDQVPSTPENKSKKAKHDSMSSPEYKTQDFVKDSGPDRSLSSCKSSCFEDISSGIETMQCETQLGNSSTLIYETLQVNISPCQEDIDSSSNNDNQMGETSEVDGQIIRGAVSLIYLALECSEPSNVISTDKIEGENTEQPECSLDTFEEMVLKQPESSIDDCCVTSNAFEFNATERKDYGITLKRGRRMKDFQRDIMPNMATLSRHEICEDIKIMETALRSREYKKHRSKMTGGNKWFSPVRNRRSRLSYVGRKYYS</sequence>
<feature type="region of interest" description="Disordered" evidence="1">
    <location>
        <begin position="336"/>
        <end position="375"/>
    </location>
</feature>
<protein>
    <submittedName>
        <fullName evidence="2">Uncharacterized protein</fullName>
    </submittedName>
</protein>
<dbReference type="AlphaFoldDB" id="A0A2G3AEK1"/>
<dbReference type="Gramene" id="PHT92667">
    <property type="protein sequence ID" value="PHT92667"/>
    <property type="gene ID" value="T459_00549"/>
</dbReference>
<proteinExistence type="predicted"/>
<dbReference type="EMBL" id="AYRZ02000001">
    <property type="protein sequence ID" value="PHT92667.1"/>
    <property type="molecule type" value="Genomic_DNA"/>
</dbReference>
<dbReference type="InterPro" id="IPR008581">
    <property type="entry name" value="DUF863_pln"/>
</dbReference>
<evidence type="ECO:0000256" key="1">
    <source>
        <dbReference type="SAM" id="MobiDB-lite"/>
    </source>
</evidence>
<dbReference type="OrthoDB" id="786875at2759"/>
<comment type="caution">
    <text evidence="2">The sequence shown here is derived from an EMBL/GenBank/DDBJ whole genome shotgun (WGS) entry which is preliminary data.</text>
</comment>
<reference evidence="2 3" key="1">
    <citation type="journal article" date="2014" name="Nat. Genet.">
        <title>Genome sequence of the hot pepper provides insights into the evolution of pungency in Capsicum species.</title>
        <authorList>
            <person name="Kim S."/>
            <person name="Park M."/>
            <person name="Yeom S.I."/>
            <person name="Kim Y.M."/>
            <person name="Lee J.M."/>
            <person name="Lee H.A."/>
            <person name="Seo E."/>
            <person name="Choi J."/>
            <person name="Cheong K."/>
            <person name="Kim K.T."/>
            <person name="Jung K."/>
            <person name="Lee G.W."/>
            <person name="Oh S.K."/>
            <person name="Bae C."/>
            <person name="Kim S.B."/>
            <person name="Lee H.Y."/>
            <person name="Kim S.Y."/>
            <person name="Kim M.S."/>
            <person name="Kang B.C."/>
            <person name="Jo Y.D."/>
            <person name="Yang H.B."/>
            <person name="Jeong H.J."/>
            <person name="Kang W.H."/>
            <person name="Kwon J.K."/>
            <person name="Shin C."/>
            <person name="Lim J.Y."/>
            <person name="Park J.H."/>
            <person name="Huh J.H."/>
            <person name="Kim J.S."/>
            <person name="Kim B.D."/>
            <person name="Cohen O."/>
            <person name="Paran I."/>
            <person name="Suh M.C."/>
            <person name="Lee S.B."/>
            <person name="Kim Y.K."/>
            <person name="Shin Y."/>
            <person name="Noh S.J."/>
            <person name="Park J."/>
            <person name="Seo Y.S."/>
            <person name="Kwon S.Y."/>
            <person name="Kim H.A."/>
            <person name="Park J.M."/>
            <person name="Kim H.J."/>
            <person name="Choi S.B."/>
            <person name="Bosland P.W."/>
            <person name="Reeves G."/>
            <person name="Jo S.H."/>
            <person name="Lee B.W."/>
            <person name="Cho H.T."/>
            <person name="Choi H.S."/>
            <person name="Lee M.S."/>
            <person name="Yu Y."/>
            <person name="Do Choi Y."/>
            <person name="Park B.S."/>
            <person name="van Deynze A."/>
            <person name="Ashrafi H."/>
            <person name="Hill T."/>
            <person name="Kim W.T."/>
            <person name="Pai H.S."/>
            <person name="Ahn H.K."/>
            <person name="Yeam I."/>
            <person name="Giovannoni J.J."/>
            <person name="Rose J.K."/>
            <person name="Sorensen I."/>
            <person name="Lee S.J."/>
            <person name="Kim R.W."/>
            <person name="Choi I.Y."/>
            <person name="Choi B.S."/>
            <person name="Lim J.S."/>
            <person name="Lee Y.H."/>
            <person name="Choi D."/>
        </authorList>
    </citation>
    <scope>NUCLEOTIDE SEQUENCE [LARGE SCALE GENOMIC DNA]</scope>
    <source>
        <strain evidence="3">cv. CM334</strain>
    </source>
</reference>
<accession>A0A2G3AEK1</accession>
<feature type="region of interest" description="Disordered" evidence="1">
    <location>
        <begin position="436"/>
        <end position="477"/>
    </location>
</feature>